<reference evidence="1 2" key="1">
    <citation type="submission" date="2018-08" db="EMBL/GenBank/DDBJ databases">
        <title>Jishengella sp. nov., isolated from a root of Azadirachta indica A. Juss. var. siamensis Valenton.</title>
        <authorList>
            <person name="Kuncharoen N."/>
            <person name="Tanasupawat S."/>
            <person name="Kudo T."/>
            <person name="Ohkuma M."/>
        </authorList>
    </citation>
    <scope>NUCLEOTIDE SEQUENCE [LARGE SCALE GENOMIC DNA]</scope>
    <source>
        <strain evidence="1 2">AZ1-13</strain>
    </source>
</reference>
<name>A0A418MMX9_9ACTN</name>
<gene>
    <name evidence="1" type="ORF">D2L64_26190</name>
</gene>
<comment type="caution">
    <text evidence="1">The sequence shown here is derived from an EMBL/GenBank/DDBJ whole genome shotgun (WGS) entry which is preliminary data.</text>
</comment>
<dbReference type="EMBL" id="QXEC01000045">
    <property type="protein sequence ID" value="RIV30868.1"/>
    <property type="molecule type" value="Genomic_DNA"/>
</dbReference>
<evidence type="ECO:0000313" key="2">
    <source>
        <dbReference type="Proteomes" id="UP000283832"/>
    </source>
</evidence>
<dbReference type="AlphaFoldDB" id="A0A418MMX9"/>
<sequence length="67" mass="7537">MADSRPTPLVQVRVIADPDHAQVLIADVAQRARQLLGPDVDIRTQTRSARRAGYVRLYLTATRRENP</sequence>
<dbReference type="Proteomes" id="UP000283832">
    <property type="component" value="Unassembled WGS sequence"/>
</dbReference>
<evidence type="ECO:0000313" key="1">
    <source>
        <dbReference type="EMBL" id="RIV30868.1"/>
    </source>
</evidence>
<dbReference type="RefSeq" id="WP_119579868.1">
    <property type="nucleotide sequence ID" value="NZ_QXEC01000045.1"/>
</dbReference>
<organism evidence="1 2">
    <name type="scientific">Micromonospora radicis</name>
    <dbReference type="NCBI Taxonomy" id="1894971"/>
    <lineage>
        <taxon>Bacteria</taxon>
        <taxon>Bacillati</taxon>
        <taxon>Actinomycetota</taxon>
        <taxon>Actinomycetes</taxon>
        <taxon>Micromonosporales</taxon>
        <taxon>Micromonosporaceae</taxon>
        <taxon>Micromonospora</taxon>
    </lineage>
</organism>
<proteinExistence type="predicted"/>
<protein>
    <submittedName>
        <fullName evidence="1">Uncharacterized protein</fullName>
    </submittedName>
</protein>
<accession>A0A418MMX9</accession>
<keyword evidence="2" id="KW-1185">Reference proteome</keyword>